<evidence type="ECO:0000313" key="2">
    <source>
        <dbReference type="EMBL" id="CAF1503862.1"/>
    </source>
</evidence>
<gene>
    <name evidence="2" type="ORF">EDS130_LOCUS42803</name>
    <name evidence="1" type="ORF">XAT740_LOCUS16812</name>
</gene>
<accession>A0A815TJH0</accession>
<keyword evidence="3" id="KW-1185">Reference proteome</keyword>
<evidence type="ECO:0000313" key="4">
    <source>
        <dbReference type="Proteomes" id="UP000663852"/>
    </source>
</evidence>
<evidence type="ECO:0000313" key="1">
    <source>
        <dbReference type="EMBL" id="CAF1071049.1"/>
    </source>
</evidence>
<comment type="caution">
    <text evidence="2">The sequence shown here is derived from an EMBL/GenBank/DDBJ whole genome shotgun (WGS) entry which is preliminary data.</text>
</comment>
<dbReference type="Proteomes" id="UP000663828">
    <property type="component" value="Unassembled WGS sequence"/>
</dbReference>
<dbReference type="EMBL" id="CAJNOJ010000650">
    <property type="protein sequence ID" value="CAF1503862.1"/>
    <property type="molecule type" value="Genomic_DNA"/>
</dbReference>
<dbReference type="EMBL" id="CAJNOR010001081">
    <property type="protein sequence ID" value="CAF1071049.1"/>
    <property type="molecule type" value="Genomic_DNA"/>
</dbReference>
<name>A0A815TJH0_ADIRI</name>
<protein>
    <submittedName>
        <fullName evidence="2">Uncharacterized protein</fullName>
    </submittedName>
</protein>
<reference evidence="2" key="1">
    <citation type="submission" date="2021-02" db="EMBL/GenBank/DDBJ databases">
        <authorList>
            <person name="Nowell W R."/>
        </authorList>
    </citation>
    <scope>NUCLEOTIDE SEQUENCE</scope>
</reference>
<dbReference type="Proteomes" id="UP000663852">
    <property type="component" value="Unassembled WGS sequence"/>
</dbReference>
<proteinExistence type="predicted"/>
<evidence type="ECO:0000313" key="3">
    <source>
        <dbReference type="Proteomes" id="UP000663828"/>
    </source>
</evidence>
<sequence length="175" mass="20282">MNIFLGFKGHACIANMERPLVMYQLGDTNLTNADMSRKFRQDLGFEYFRRVSTKKGKSIFYLFYTSEMNTYDALVAAKRIKYISVVRYQPRNRVLPPPAHLDEFPCDELPFHPGHCPKIVNFLRSAFSKHIEKFPSRRLFKLLIHRLADQTDARKLRFIGGICKNGCVEWTDGGG</sequence>
<organism evidence="2 4">
    <name type="scientific">Adineta ricciae</name>
    <name type="common">Rotifer</name>
    <dbReference type="NCBI Taxonomy" id="249248"/>
    <lineage>
        <taxon>Eukaryota</taxon>
        <taxon>Metazoa</taxon>
        <taxon>Spiralia</taxon>
        <taxon>Gnathifera</taxon>
        <taxon>Rotifera</taxon>
        <taxon>Eurotatoria</taxon>
        <taxon>Bdelloidea</taxon>
        <taxon>Adinetida</taxon>
        <taxon>Adinetidae</taxon>
        <taxon>Adineta</taxon>
    </lineage>
</organism>
<dbReference type="AlphaFoldDB" id="A0A815TJH0"/>